<feature type="domain" description="AB hydrolase-1" evidence="1">
    <location>
        <begin position="64"/>
        <end position="169"/>
    </location>
</feature>
<keyword evidence="3" id="KW-1185">Reference proteome</keyword>
<dbReference type="PANTHER" id="PTHR43798">
    <property type="entry name" value="MONOACYLGLYCEROL LIPASE"/>
    <property type="match status" value="1"/>
</dbReference>
<comment type="caution">
    <text evidence="2">The sequence shown here is derived from an EMBL/GenBank/DDBJ whole genome shotgun (WGS) entry which is preliminary data.</text>
</comment>
<reference evidence="2 3" key="1">
    <citation type="submission" date="2020-08" db="EMBL/GenBank/DDBJ databases">
        <title>Functional genomics of gut bacteria from endangered species of beetles.</title>
        <authorList>
            <person name="Carlos-Shanley C."/>
        </authorList>
    </citation>
    <scope>NUCLEOTIDE SEQUENCE [LARGE SCALE GENOMIC DNA]</scope>
    <source>
        <strain evidence="2 3">S00136</strain>
    </source>
</reference>
<gene>
    <name evidence="2" type="ORF">HNP36_001150</name>
</gene>
<dbReference type="Proteomes" id="UP000589738">
    <property type="component" value="Unassembled WGS sequence"/>
</dbReference>
<dbReference type="SUPFAM" id="SSF53474">
    <property type="entry name" value="alpha/beta-Hydrolases"/>
    <property type="match status" value="1"/>
</dbReference>
<accession>A0A841N0Z9</accession>
<name>A0A841N0Z9_9FLAO</name>
<organism evidence="2 3">
    <name type="scientific">Chryseobacterium shigense</name>
    <dbReference type="NCBI Taxonomy" id="297244"/>
    <lineage>
        <taxon>Bacteria</taxon>
        <taxon>Pseudomonadati</taxon>
        <taxon>Bacteroidota</taxon>
        <taxon>Flavobacteriia</taxon>
        <taxon>Flavobacteriales</taxon>
        <taxon>Weeksellaceae</taxon>
        <taxon>Chryseobacterium group</taxon>
        <taxon>Chryseobacterium</taxon>
    </lineage>
</organism>
<dbReference type="AlphaFoldDB" id="A0A841N0Z9"/>
<evidence type="ECO:0000259" key="1">
    <source>
        <dbReference type="Pfam" id="PF00561"/>
    </source>
</evidence>
<dbReference type="GO" id="GO:0016020">
    <property type="term" value="C:membrane"/>
    <property type="evidence" value="ECO:0007669"/>
    <property type="project" value="TreeGrafter"/>
</dbReference>
<dbReference type="InterPro" id="IPR029058">
    <property type="entry name" value="AB_hydrolase_fold"/>
</dbReference>
<dbReference type="InterPro" id="IPR000073">
    <property type="entry name" value="AB_hydrolase_1"/>
</dbReference>
<dbReference type="GO" id="GO:0046464">
    <property type="term" value="P:acylglycerol catabolic process"/>
    <property type="evidence" value="ECO:0007669"/>
    <property type="project" value="TreeGrafter"/>
</dbReference>
<dbReference type="EMBL" id="JACHLC010000001">
    <property type="protein sequence ID" value="MBB6370097.1"/>
    <property type="molecule type" value="Genomic_DNA"/>
</dbReference>
<evidence type="ECO:0000313" key="2">
    <source>
        <dbReference type="EMBL" id="MBB6370097.1"/>
    </source>
</evidence>
<dbReference type="RefSeq" id="WP_184159516.1">
    <property type="nucleotide sequence ID" value="NZ_JACHLC010000001.1"/>
</dbReference>
<sequence length="346" mass="39368">MKLILKTFKFIGKLIVGILILLLFLGGGYRLFSSKPVPPGKLVNVNGTNIHVRIDGKKKSLPTIIIEAGAHSNTDMLHWLAEGLKNNTRVIRYDRDGKWFSESSNNDSVSPEFYAHQLHELLEKIGEKPPYILVGHSMGGPYSRIFRDLYPNEVEGIVFIDSSHPEQWKRLAQKELVPKGQAKLLKIGSVFADLGILGIYNNTIAKPVYQGDGLPKELHSRSRSLTYNSGEVYRMFLRENELTNEVLMRAGKAKDLDSLPVLVFTATEQYKESQKKRYRKDGIDPEKQVQLWFDMQKELKELSSDGKQIIMNASHSTIITKKENADIINKEILLLSEKIEKKNYNN</sequence>
<proteinExistence type="predicted"/>
<dbReference type="Pfam" id="PF00561">
    <property type="entry name" value="Abhydrolase_1"/>
    <property type="match status" value="1"/>
</dbReference>
<protein>
    <submittedName>
        <fullName evidence="2">Pimeloyl-ACP methyl ester carboxylesterase</fullName>
    </submittedName>
</protein>
<dbReference type="GO" id="GO:0047372">
    <property type="term" value="F:monoacylglycerol lipase activity"/>
    <property type="evidence" value="ECO:0007669"/>
    <property type="project" value="TreeGrafter"/>
</dbReference>
<dbReference type="PANTHER" id="PTHR43798:SF33">
    <property type="entry name" value="HYDROLASE, PUTATIVE (AFU_ORTHOLOGUE AFUA_2G14860)-RELATED"/>
    <property type="match status" value="1"/>
</dbReference>
<dbReference type="InterPro" id="IPR050266">
    <property type="entry name" value="AB_hydrolase_sf"/>
</dbReference>
<evidence type="ECO:0000313" key="3">
    <source>
        <dbReference type="Proteomes" id="UP000589738"/>
    </source>
</evidence>
<dbReference type="Gene3D" id="3.40.50.1820">
    <property type="entry name" value="alpha/beta hydrolase"/>
    <property type="match status" value="1"/>
</dbReference>